<gene>
    <name evidence="1" type="ORF">FTRO_0120260</name>
</gene>
<organism evidence="1">
    <name type="scientific">Fructobacillus tropaeoli</name>
    <dbReference type="NCBI Taxonomy" id="709323"/>
    <lineage>
        <taxon>Bacteria</taxon>
        <taxon>Bacillati</taxon>
        <taxon>Bacillota</taxon>
        <taxon>Bacilli</taxon>
        <taxon>Lactobacillales</taxon>
        <taxon>Lactobacillaceae</taxon>
        <taxon>Fructobacillus</taxon>
    </lineage>
</organism>
<dbReference type="RefSeq" id="WP_199504899.1">
    <property type="nucleotide sequence ID" value="NZ_DF968089.1"/>
</dbReference>
<dbReference type="EMBL" id="DF968089">
    <property type="protein sequence ID" value="GAP04918.1"/>
    <property type="molecule type" value="Genomic_DNA"/>
</dbReference>
<reference evidence="1" key="1">
    <citation type="journal article" date="2015" name="BMC Genomics">
        <title>Comparative genomics of Fructobacillus spp. and Leuconostoc spp. reveals niche-specific evolution of Fructobacillus spp.</title>
        <authorList>
            <person name="Endo A."/>
            <person name="Tanizawa Y."/>
            <person name="Tanaka N."/>
            <person name="Maeno S."/>
            <person name="Kumar H."/>
            <person name="Shiwa Y."/>
            <person name="Okada S."/>
            <person name="Yoshikawa H."/>
            <person name="Dicks L."/>
            <person name="Nakagawa J."/>
            <person name="Arita M."/>
        </authorList>
    </citation>
    <scope>NUCLEOTIDE SEQUENCE [LARGE SCALE GENOMIC DNA]</scope>
    <source>
        <strain evidence="1">F214-1</strain>
    </source>
</reference>
<protein>
    <submittedName>
        <fullName evidence="1">Uncharacterized protein</fullName>
    </submittedName>
</protein>
<accession>A0A3F3HBR3</accession>
<proteinExistence type="predicted"/>
<dbReference type="STRING" id="709323.GCA_001047135_01486"/>
<evidence type="ECO:0000313" key="1">
    <source>
        <dbReference type="EMBL" id="GAP04918.1"/>
    </source>
</evidence>
<name>A0A3F3HBR3_9LACO</name>
<dbReference type="Proteomes" id="UP000064514">
    <property type="component" value="Unassembled WGS sequence"/>
</dbReference>
<sequence length="49" mass="5505">MKTKIVQAISASGLEKKLDEAILNIEQQGQEIVSVTPWSVTYRALILYK</sequence>
<dbReference type="AlphaFoldDB" id="A0A3F3HBR3"/>